<keyword evidence="4 6" id="KW-0732">Signal</keyword>
<dbReference type="EMBL" id="BAAALS010000003">
    <property type="protein sequence ID" value="GAA1740967.1"/>
    <property type="molecule type" value="Genomic_DNA"/>
</dbReference>
<feature type="region of interest" description="Disordered" evidence="5">
    <location>
        <begin position="40"/>
        <end position="62"/>
    </location>
</feature>
<feature type="signal peptide" evidence="6">
    <location>
        <begin position="1"/>
        <end position="34"/>
    </location>
</feature>
<keyword evidence="3" id="KW-0813">Transport</keyword>
<feature type="compositionally biased region" description="Polar residues" evidence="5">
    <location>
        <begin position="50"/>
        <end position="60"/>
    </location>
</feature>
<evidence type="ECO:0000256" key="4">
    <source>
        <dbReference type="ARBA" id="ARBA00022729"/>
    </source>
</evidence>
<organism evidence="8 9">
    <name type="scientific">Luedemannella helvata</name>
    <dbReference type="NCBI Taxonomy" id="349315"/>
    <lineage>
        <taxon>Bacteria</taxon>
        <taxon>Bacillati</taxon>
        <taxon>Actinomycetota</taxon>
        <taxon>Actinomycetes</taxon>
        <taxon>Micromonosporales</taxon>
        <taxon>Micromonosporaceae</taxon>
        <taxon>Luedemannella</taxon>
    </lineage>
</organism>
<gene>
    <name evidence="8" type="primary">cdtB</name>
    <name evidence="8" type="ORF">GCM10009681_09660</name>
</gene>
<dbReference type="RefSeq" id="WP_344077232.1">
    <property type="nucleotide sequence ID" value="NZ_BAAALS010000003.1"/>
</dbReference>
<evidence type="ECO:0000313" key="8">
    <source>
        <dbReference type="EMBL" id="GAA1740967.1"/>
    </source>
</evidence>
<proteinExistence type="inferred from homology"/>
<dbReference type="Pfam" id="PF01497">
    <property type="entry name" value="Peripla_BP_2"/>
    <property type="match status" value="1"/>
</dbReference>
<evidence type="ECO:0000313" key="9">
    <source>
        <dbReference type="Proteomes" id="UP001500655"/>
    </source>
</evidence>
<feature type="chain" id="PRO_5046728726" evidence="6">
    <location>
        <begin position="35"/>
        <end position="342"/>
    </location>
</feature>
<reference evidence="8 9" key="1">
    <citation type="journal article" date="2019" name="Int. J. Syst. Evol. Microbiol.">
        <title>The Global Catalogue of Microorganisms (GCM) 10K type strain sequencing project: providing services to taxonomists for standard genome sequencing and annotation.</title>
        <authorList>
            <consortium name="The Broad Institute Genomics Platform"/>
            <consortium name="The Broad Institute Genome Sequencing Center for Infectious Disease"/>
            <person name="Wu L."/>
            <person name="Ma J."/>
        </authorList>
    </citation>
    <scope>NUCLEOTIDE SEQUENCE [LARGE SCALE GENOMIC DNA]</scope>
    <source>
        <strain evidence="8 9">JCM 13249</strain>
    </source>
</reference>
<name>A0ABN2JW37_9ACTN</name>
<dbReference type="PROSITE" id="PS50983">
    <property type="entry name" value="FE_B12_PBP"/>
    <property type="match status" value="1"/>
</dbReference>
<dbReference type="InterPro" id="IPR051313">
    <property type="entry name" value="Bact_iron-sidero_bind"/>
</dbReference>
<dbReference type="SUPFAM" id="SSF53807">
    <property type="entry name" value="Helical backbone' metal receptor"/>
    <property type="match status" value="1"/>
</dbReference>
<evidence type="ECO:0000256" key="5">
    <source>
        <dbReference type="SAM" id="MobiDB-lite"/>
    </source>
</evidence>
<evidence type="ECO:0000259" key="7">
    <source>
        <dbReference type="PROSITE" id="PS50983"/>
    </source>
</evidence>
<dbReference type="Gene3D" id="3.40.50.1980">
    <property type="entry name" value="Nitrogenase molybdenum iron protein domain"/>
    <property type="match status" value="2"/>
</dbReference>
<dbReference type="Proteomes" id="UP001500655">
    <property type="component" value="Unassembled WGS sequence"/>
</dbReference>
<evidence type="ECO:0000256" key="2">
    <source>
        <dbReference type="ARBA" id="ARBA00008814"/>
    </source>
</evidence>
<comment type="caution">
    <text evidence="8">The sequence shown here is derived from an EMBL/GenBank/DDBJ whole genome shotgun (WGS) entry which is preliminary data.</text>
</comment>
<dbReference type="CDD" id="cd01146">
    <property type="entry name" value="FhuD"/>
    <property type="match status" value="1"/>
</dbReference>
<protein>
    <submittedName>
        <fullName evidence="8">Siderophore ABC transporter substrate-binding protein CdtB</fullName>
    </submittedName>
</protein>
<feature type="domain" description="Fe/B12 periplasmic-binding" evidence="7">
    <location>
        <begin position="74"/>
        <end position="342"/>
    </location>
</feature>
<dbReference type="InterPro" id="IPR002491">
    <property type="entry name" value="ABC_transptr_periplasmic_BD"/>
</dbReference>
<evidence type="ECO:0000256" key="3">
    <source>
        <dbReference type="ARBA" id="ARBA00022448"/>
    </source>
</evidence>
<evidence type="ECO:0000256" key="6">
    <source>
        <dbReference type="SAM" id="SignalP"/>
    </source>
</evidence>
<sequence>MPRAPIQEKIIMNRLRTRALTAAVALAAAAGLLAACGTTEEKTDTGAPAATSSGPVTVTDSRGKAVELKAPAKRVVGLEWGELEMLVSLGIQPVGAADPKGYATWVTAAPLPADVKDVGTRQEPSVDSIVALQPDLVVMEAERDAPLVTQLEKYVPVIVTKGSDASDNLGRMRSDLNMIAQATGTTDKATALLAELDKAIADGKAKIEAAGNAGKGYAMADGWKQGSAISVRMYGKGALVSELATAVGLTNVWTGKVDAAWGLGTTDVEGLLAVKDADATFFYNASDGNDVFADGLTGNKIWESLNFVKNKQVTKLPAGIWTFGGPKSCMQYINELVKAYGA</sequence>
<keyword evidence="9" id="KW-1185">Reference proteome</keyword>
<dbReference type="PANTHER" id="PTHR30532:SF1">
    <property type="entry name" value="IRON(3+)-HYDROXAMATE-BINDING PROTEIN FHUD"/>
    <property type="match status" value="1"/>
</dbReference>
<comment type="subcellular location">
    <subcellularLocation>
        <location evidence="1">Cell envelope</location>
    </subcellularLocation>
</comment>
<accession>A0ABN2JW37</accession>
<comment type="similarity">
    <text evidence="2">Belongs to the bacterial solute-binding protein 8 family.</text>
</comment>
<evidence type="ECO:0000256" key="1">
    <source>
        <dbReference type="ARBA" id="ARBA00004196"/>
    </source>
</evidence>
<dbReference type="PRINTS" id="PR01715">
    <property type="entry name" value="FERRIBNDNGPP"/>
</dbReference>
<dbReference type="PANTHER" id="PTHR30532">
    <property type="entry name" value="IRON III DICITRATE-BINDING PERIPLASMIC PROTEIN"/>
    <property type="match status" value="1"/>
</dbReference>